<name>A0ABS1PSR5_9ACTN</name>
<dbReference type="EMBL" id="JAERRG010000009">
    <property type="protein sequence ID" value="MBL1115475.1"/>
    <property type="molecule type" value="Genomic_DNA"/>
</dbReference>
<evidence type="ECO:0000313" key="3">
    <source>
        <dbReference type="Proteomes" id="UP000621510"/>
    </source>
</evidence>
<feature type="region of interest" description="Disordered" evidence="1">
    <location>
        <begin position="185"/>
        <end position="211"/>
    </location>
</feature>
<sequence length="256" mass="28391">MFDTRQTLRKALHTTSTWYALCTTLHLTDPPMVTSAHDTHDTTGLHFQEHTRRPSATTGTITIDRTNGAFTVRAHTPSLRWHTALNTLGRLHTTLQDAPPSDPEAVRWEWQPYACAHPGALTGTLSLAPHLTVTTFIDHAPTPTSDRTYATSALTITPAAREHCLAVWTLGATFFGTFLTQDPTYRPTTPGGHPLHHNPTDDFNPTDPLDHDDEPPVGIHTCGWLPSHGECSRCALPPQEKNTVWLDPRDYDEPSF</sequence>
<comment type="caution">
    <text evidence="2">The sequence shown here is derived from an EMBL/GenBank/DDBJ whole genome shotgun (WGS) entry which is preliminary data.</text>
</comment>
<accession>A0ABS1PSR5</accession>
<gene>
    <name evidence="2" type="ORF">JK364_24195</name>
</gene>
<proteinExistence type="predicted"/>
<evidence type="ECO:0000256" key="1">
    <source>
        <dbReference type="SAM" id="MobiDB-lite"/>
    </source>
</evidence>
<reference evidence="2 3" key="1">
    <citation type="submission" date="2021-01" db="EMBL/GenBank/DDBJ databases">
        <title>WGS of actinomycetes isolated from Thailand.</title>
        <authorList>
            <person name="Thawai C."/>
        </authorList>
    </citation>
    <scope>NUCLEOTIDE SEQUENCE [LARGE SCALE GENOMIC DNA]</scope>
    <source>
        <strain evidence="2 3">CA3R110</strain>
    </source>
</reference>
<keyword evidence="3" id="KW-1185">Reference proteome</keyword>
<dbReference type="RefSeq" id="WP_201853263.1">
    <property type="nucleotide sequence ID" value="NZ_JAERRG010000009.1"/>
</dbReference>
<evidence type="ECO:0000313" key="2">
    <source>
        <dbReference type="EMBL" id="MBL1115475.1"/>
    </source>
</evidence>
<protein>
    <submittedName>
        <fullName evidence="2">Uncharacterized protein</fullName>
    </submittedName>
</protein>
<dbReference type="Proteomes" id="UP000621510">
    <property type="component" value="Unassembled WGS sequence"/>
</dbReference>
<organism evidence="2 3">
    <name type="scientific">Streptomyces endocoffeicus</name>
    <dbReference type="NCBI Taxonomy" id="2898945"/>
    <lineage>
        <taxon>Bacteria</taxon>
        <taxon>Bacillati</taxon>
        <taxon>Actinomycetota</taxon>
        <taxon>Actinomycetes</taxon>
        <taxon>Kitasatosporales</taxon>
        <taxon>Streptomycetaceae</taxon>
        <taxon>Streptomyces</taxon>
    </lineage>
</organism>